<comment type="similarity">
    <text evidence="1">Belongs to the asteroid family.</text>
</comment>
<dbReference type="PANTHER" id="PTHR15665">
    <property type="entry name" value="ASTEROID PROTEIN"/>
    <property type="match status" value="1"/>
</dbReference>
<dbReference type="Proteomes" id="UP001501920">
    <property type="component" value="Chromosome 24"/>
</dbReference>
<reference evidence="3 4" key="1">
    <citation type="submission" date="2020-10" db="EMBL/GenBank/DDBJ databases">
        <title>Pygocentrus nattereri (red-bellied piranha) genome, fPygNat1, primary haplotype.</title>
        <authorList>
            <person name="Myers G."/>
            <person name="Meyer A."/>
            <person name="Karagic N."/>
            <person name="Pippel M."/>
            <person name="Winkler S."/>
            <person name="Tracey A."/>
            <person name="Wood J."/>
            <person name="Formenti G."/>
            <person name="Howe K."/>
            <person name="Fedrigo O."/>
            <person name="Jarvis E.D."/>
        </authorList>
    </citation>
    <scope>NUCLEOTIDE SEQUENCE [LARGE SCALE GENOMIC DNA]</scope>
</reference>
<dbReference type="PANTHER" id="PTHR15665:SF1">
    <property type="entry name" value="PROTEIN ASTEROID HOMOLOG 1"/>
    <property type="match status" value="1"/>
</dbReference>
<dbReference type="InterPro" id="IPR029060">
    <property type="entry name" value="PIN-like_dom_sf"/>
</dbReference>
<evidence type="ECO:0000313" key="4">
    <source>
        <dbReference type="Proteomes" id="UP001501920"/>
    </source>
</evidence>
<keyword evidence="4" id="KW-1185">Reference proteome</keyword>
<dbReference type="InterPro" id="IPR026832">
    <property type="entry name" value="Asteroid"/>
</dbReference>
<proteinExistence type="inferred from homology"/>
<name>A0A3B4CW44_PYGNA</name>
<sequence length="693" mass="79474">MMAVNELKSYTESNNCILMKHHFRDSKLVIDGCNLYHTLYFTCHLDQEHGGEYDAFEKEVSRFFRNLRECAIKPYVVLSGEDDISDKMFGALKKRANIRIKKAHSLSRGCPRNVLPILIKTVFIQLLRKLKVPFIQCVAKANWEAAALANEWNCPVLSNSTEFYIYDIKGGFLPLYRFHWRNVTLTKRSDKKFIPAKLFSVEKLCSTFSCMNKQLLPILATMLGINNTELDRGMFPNWAEFSVSAEEIRYVDGLLRWLSCFEGPVEVICALMGCIMNPDNSATVIKALTEGLQVYSLAPSSIAKFFISEKTQSRLPGPLQSLPEWTLKPLAKGKLNSMITDILATQRIILKVSIENFQHCSSNLASRPIRQVIYGLLQCTRQKNSSRDDLPEAEVEEYDREGLKLTSFRVAAVLPSLAISDLHLETLWETSWHLRLQIFLDTLGVSQVPERLHVLPSLQLAVYVTCYWLKHAQPEPRPEFFWALLVGLVYGELSRDPLTEKAVPKRLKNLKSRKEETPLDLEAAHAYSQWQGSLRDSICLSQLLGNPVSEPEYAWLYSGVLVHAVTRELKKGVSPESLLARAPQARQLYQQLREAVELELDDDMKTRLRAGRERPSDSPAGEKCADDLITMFEHLMGREEEDDEDPRGRRKKSEGSKREDEMYEQTCSLRTRHRSRSHKTDPRAKKYQNSYWE</sequence>
<reference evidence="3" key="2">
    <citation type="submission" date="2025-08" db="UniProtKB">
        <authorList>
            <consortium name="Ensembl"/>
        </authorList>
    </citation>
    <scope>IDENTIFICATION</scope>
</reference>
<dbReference type="AlphaFoldDB" id="A0A3B4CW44"/>
<organism evidence="3 4">
    <name type="scientific">Pygocentrus nattereri</name>
    <name type="common">Red-bellied piranha</name>
    <dbReference type="NCBI Taxonomy" id="42514"/>
    <lineage>
        <taxon>Eukaryota</taxon>
        <taxon>Metazoa</taxon>
        <taxon>Chordata</taxon>
        <taxon>Craniata</taxon>
        <taxon>Vertebrata</taxon>
        <taxon>Euteleostomi</taxon>
        <taxon>Actinopterygii</taxon>
        <taxon>Neopterygii</taxon>
        <taxon>Teleostei</taxon>
        <taxon>Ostariophysi</taxon>
        <taxon>Characiformes</taxon>
        <taxon>Characoidei</taxon>
        <taxon>Pygocentrus</taxon>
    </lineage>
</organism>
<dbReference type="SUPFAM" id="SSF88723">
    <property type="entry name" value="PIN domain-like"/>
    <property type="match status" value="1"/>
</dbReference>
<accession>A0A3B4CW44</accession>
<dbReference type="GeneTree" id="ENSGT00390000010145"/>
<feature type="region of interest" description="Disordered" evidence="2">
    <location>
        <begin position="636"/>
        <end position="693"/>
    </location>
</feature>
<evidence type="ECO:0000256" key="2">
    <source>
        <dbReference type="SAM" id="MobiDB-lite"/>
    </source>
</evidence>
<protein>
    <submittedName>
        <fullName evidence="3">Asteroid homolog 1a</fullName>
    </submittedName>
</protein>
<dbReference type="STRING" id="42514.ENSPNAP00000015585"/>
<evidence type="ECO:0000256" key="1">
    <source>
        <dbReference type="ARBA" id="ARBA00007398"/>
    </source>
</evidence>
<evidence type="ECO:0000313" key="3">
    <source>
        <dbReference type="Ensembl" id="ENSPNAP00000015585.2"/>
    </source>
</evidence>
<dbReference type="Gene3D" id="3.40.50.1010">
    <property type="entry name" value="5'-nuclease"/>
    <property type="match status" value="1"/>
</dbReference>
<reference evidence="3" key="3">
    <citation type="submission" date="2025-09" db="UniProtKB">
        <authorList>
            <consortium name="Ensembl"/>
        </authorList>
    </citation>
    <scope>IDENTIFICATION</scope>
</reference>
<dbReference type="Ensembl" id="ENSPNAT00000037785.2">
    <property type="protein sequence ID" value="ENSPNAP00000015585.2"/>
    <property type="gene ID" value="ENSPNAG00000021667.2"/>
</dbReference>